<dbReference type="PANTHER" id="PTHR47366:SF1">
    <property type="entry name" value="TWO-ON-TWO HEMOGLOBIN-3"/>
    <property type="match status" value="1"/>
</dbReference>
<dbReference type="SUPFAM" id="SSF46458">
    <property type="entry name" value="Globin-like"/>
    <property type="match status" value="1"/>
</dbReference>
<dbReference type="InterPro" id="IPR012292">
    <property type="entry name" value="Globin/Proto"/>
</dbReference>
<evidence type="ECO:0000256" key="2">
    <source>
        <dbReference type="ARBA" id="ARBA00022617"/>
    </source>
</evidence>
<dbReference type="InterPro" id="IPR009050">
    <property type="entry name" value="Globin-like_sf"/>
</dbReference>
<comment type="similarity">
    <text evidence="5">Belongs to the truncated hemoglobin family. Group II subfamily.</text>
</comment>
<evidence type="ECO:0000313" key="8">
    <source>
        <dbReference type="Proteomes" id="UP000316181"/>
    </source>
</evidence>
<organism evidence="7 8">
    <name type="scientific">Rarobacter incanus</name>
    <dbReference type="NCBI Taxonomy" id="153494"/>
    <lineage>
        <taxon>Bacteria</taxon>
        <taxon>Bacillati</taxon>
        <taxon>Actinomycetota</taxon>
        <taxon>Actinomycetes</taxon>
        <taxon>Micrococcales</taxon>
        <taxon>Rarobacteraceae</taxon>
        <taxon>Rarobacter</taxon>
    </lineage>
</organism>
<evidence type="ECO:0000313" key="7">
    <source>
        <dbReference type="EMBL" id="TQK77389.1"/>
    </source>
</evidence>
<evidence type="ECO:0000256" key="3">
    <source>
        <dbReference type="ARBA" id="ARBA00022723"/>
    </source>
</evidence>
<evidence type="ECO:0000256" key="1">
    <source>
        <dbReference type="ARBA" id="ARBA00022448"/>
    </source>
</evidence>
<dbReference type="RefSeq" id="WP_142113316.1">
    <property type="nucleotide sequence ID" value="NZ_BAAATB010000006.1"/>
</dbReference>
<dbReference type="GO" id="GO:0046872">
    <property type="term" value="F:metal ion binding"/>
    <property type="evidence" value="ECO:0007669"/>
    <property type="project" value="UniProtKB-KW"/>
</dbReference>
<evidence type="ECO:0000256" key="4">
    <source>
        <dbReference type="ARBA" id="ARBA00023004"/>
    </source>
</evidence>
<evidence type="ECO:0000256" key="6">
    <source>
        <dbReference type="PIRSR" id="PIRSR601486-1"/>
    </source>
</evidence>
<dbReference type="GO" id="GO:0005344">
    <property type="term" value="F:oxygen carrier activity"/>
    <property type="evidence" value="ECO:0007669"/>
    <property type="project" value="InterPro"/>
</dbReference>
<dbReference type="Gene3D" id="1.10.490.10">
    <property type="entry name" value="Globins"/>
    <property type="match status" value="1"/>
</dbReference>
<reference evidence="7 8" key="1">
    <citation type="submission" date="2019-06" db="EMBL/GenBank/DDBJ databases">
        <title>Sequencing the genomes of 1000 actinobacteria strains.</title>
        <authorList>
            <person name="Klenk H.-P."/>
        </authorList>
    </citation>
    <scope>NUCLEOTIDE SEQUENCE [LARGE SCALE GENOMIC DNA]</scope>
    <source>
        <strain evidence="7 8">DSM 10596</strain>
    </source>
</reference>
<sequence>MSNTAAPTDPPTFFEKVGGAPFFEELVRKFYEGVSADPVLRPMYPEADLEPAARRLTMFLTQYWGGPGTYSQERGHPRLRMRHSPYRIDEDARDRWLTHMRAAVDAADLSVADRTVLWDYMERAAHSLLNSFDDSVRRIPGGVTDVRAW</sequence>
<dbReference type="Proteomes" id="UP000316181">
    <property type="component" value="Unassembled WGS sequence"/>
</dbReference>
<dbReference type="CDD" id="cd14771">
    <property type="entry name" value="TrHb2_Mt-trHbO-like_O"/>
    <property type="match status" value="1"/>
</dbReference>
<feature type="binding site" description="distal binding residue" evidence="6">
    <location>
        <position position="126"/>
    </location>
    <ligand>
        <name>heme</name>
        <dbReference type="ChEBI" id="CHEBI:30413"/>
    </ligand>
    <ligandPart>
        <name>Fe</name>
        <dbReference type="ChEBI" id="CHEBI:18248"/>
    </ligandPart>
</feature>
<protein>
    <submittedName>
        <fullName evidence="7">Hemoglobin</fullName>
    </submittedName>
</protein>
<comment type="caution">
    <text evidence="7">The sequence shown here is derived from an EMBL/GenBank/DDBJ whole genome shotgun (WGS) entry which is preliminary data.</text>
</comment>
<accession>A0A542SRY7</accession>
<dbReference type="PANTHER" id="PTHR47366">
    <property type="entry name" value="TWO-ON-TWO HEMOGLOBIN-3"/>
    <property type="match status" value="1"/>
</dbReference>
<dbReference type="Pfam" id="PF01152">
    <property type="entry name" value="Bac_globin"/>
    <property type="match status" value="1"/>
</dbReference>
<dbReference type="OrthoDB" id="9790913at2"/>
<name>A0A542SRY7_9MICO</name>
<dbReference type="InterPro" id="IPR044203">
    <property type="entry name" value="GlbO/GLB3-like"/>
</dbReference>
<keyword evidence="4" id="KW-0408">Iron</keyword>
<evidence type="ECO:0000256" key="5">
    <source>
        <dbReference type="ARBA" id="ARBA00034496"/>
    </source>
</evidence>
<gene>
    <name evidence="7" type="ORF">FB389_2121</name>
</gene>
<dbReference type="GO" id="GO:0019825">
    <property type="term" value="F:oxygen binding"/>
    <property type="evidence" value="ECO:0007669"/>
    <property type="project" value="InterPro"/>
</dbReference>
<dbReference type="EMBL" id="VFNV01000001">
    <property type="protein sequence ID" value="TQK77389.1"/>
    <property type="molecule type" value="Genomic_DNA"/>
</dbReference>
<dbReference type="GO" id="GO:0020037">
    <property type="term" value="F:heme binding"/>
    <property type="evidence" value="ECO:0007669"/>
    <property type="project" value="InterPro"/>
</dbReference>
<keyword evidence="8" id="KW-1185">Reference proteome</keyword>
<dbReference type="InterPro" id="IPR001486">
    <property type="entry name" value="Hemoglobin_trunc"/>
</dbReference>
<keyword evidence="2 6" id="KW-0349">Heme</keyword>
<keyword evidence="3" id="KW-0479">Metal-binding</keyword>
<keyword evidence="1" id="KW-0813">Transport</keyword>
<dbReference type="AlphaFoldDB" id="A0A542SRY7"/>
<proteinExistence type="inferred from homology"/>